<name>A0A261F4B3_9BIFI</name>
<feature type="region of interest" description="Disordered" evidence="8">
    <location>
        <begin position="807"/>
        <end position="864"/>
    </location>
</feature>
<feature type="transmembrane region" description="Helical" evidence="9">
    <location>
        <begin position="158"/>
        <end position="181"/>
    </location>
</feature>
<feature type="compositionally biased region" description="Low complexity" evidence="8">
    <location>
        <begin position="827"/>
        <end position="843"/>
    </location>
</feature>
<feature type="compositionally biased region" description="Pro residues" evidence="8">
    <location>
        <begin position="817"/>
        <end position="826"/>
    </location>
</feature>
<dbReference type="InterPro" id="IPR004268">
    <property type="entry name" value="MurJ"/>
</dbReference>
<dbReference type="GO" id="GO:0005886">
    <property type="term" value="C:plasma membrane"/>
    <property type="evidence" value="ECO:0007669"/>
    <property type="project" value="UniProtKB-SubCell"/>
</dbReference>
<proteinExistence type="predicted"/>
<feature type="transmembrane region" description="Helical" evidence="9">
    <location>
        <begin position="427"/>
        <end position="450"/>
    </location>
</feature>
<evidence type="ECO:0000256" key="2">
    <source>
        <dbReference type="ARBA" id="ARBA00022475"/>
    </source>
</evidence>
<dbReference type="GO" id="GO:0015648">
    <property type="term" value="F:lipid-linked peptidoglycan transporter activity"/>
    <property type="evidence" value="ECO:0007669"/>
    <property type="project" value="TreeGrafter"/>
</dbReference>
<dbReference type="CDD" id="cd13123">
    <property type="entry name" value="MATE_MurJ_like"/>
    <property type="match status" value="1"/>
</dbReference>
<feature type="compositionally biased region" description="Polar residues" evidence="8">
    <location>
        <begin position="717"/>
        <end position="732"/>
    </location>
</feature>
<keyword evidence="11" id="KW-1185">Reference proteome</keyword>
<dbReference type="InterPro" id="IPR051050">
    <property type="entry name" value="Lipid_II_flippase_MurJ/MviN"/>
</dbReference>
<evidence type="ECO:0000313" key="11">
    <source>
        <dbReference type="Proteomes" id="UP000216454"/>
    </source>
</evidence>
<keyword evidence="6 9" id="KW-1133">Transmembrane helix</keyword>
<feature type="region of interest" description="Disordered" evidence="8">
    <location>
        <begin position="668"/>
        <end position="756"/>
    </location>
</feature>
<dbReference type="PANTHER" id="PTHR47019:SF1">
    <property type="entry name" value="LIPID II FLIPPASE MURJ"/>
    <property type="match status" value="1"/>
</dbReference>
<feature type="transmembrane region" description="Helical" evidence="9">
    <location>
        <begin position="400"/>
        <end position="421"/>
    </location>
</feature>
<gene>
    <name evidence="10" type="ORF">PSSU_0055</name>
</gene>
<keyword evidence="7 9" id="KW-0472">Membrane</keyword>
<evidence type="ECO:0000256" key="5">
    <source>
        <dbReference type="ARBA" id="ARBA00022984"/>
    </source>
</evidence>
<protein>
    <submittedName>
        <fullName evidence="10">Virulence factor protein</fullName>
    </submittedName>
</protein>
<evidence type="ECO:0000256" key="6">
    <source>
        <dbReference type="ARBA" id="ARBA00022989"/>
    </source>
</evidence>
<dbReference type="AlphaFoldDB" id="A0A261F4B3"/>
<reference evidence="10 11" key="1">
    <citation type="journal article" date="2017" name="BMC Genomics">
        <title>Comparative genomic and phylogenomic analyses of the Bifidobacteriaceae family.</title>
        <authorList>
            <person name="Lugli G.A."/>
            <person name="Milani C."/>
            <person name="Turroni F."/>
            <person name="Duranti S."/>
            <person name="Mancabelli L."/>
            <person name="Mangifesta M."/>
            <person name="Ferrario C."/>
            <person name="Modesto M."/>
            <person name="Mattarelli P."/>
            <person name="Jiri K."/>
            <person name="van Sinderen D."/>
            <person name="Ventura M."/>
        </authorList>
    </citation>
    <scope>NUCLEOTIDE SEQUENCE [LARGE SCALE GENOMIC DNA]</scope>
    <source>
        <strain evidence="10 11">DSM 24744</strain>
    </source>
</reference>
<feature type="compositionally biased region" description="Basic and acidic residues" evidence="8">
    <location>
        <begin position="909"/>
        <end position="920"/>
    </location>
</feature>
<feature type="transmembrane region" description="Helical" evidence="9">
    <location>
        <begin position="471"/>
        <end position="493"/>
    </location>
</feature>
<feature type="transmembrane region" description="Helical" evidence="9">
    <location>
        <begin position="505"/>
        <end position="524"/>
    </location>
</feature>
<dbReference type="GO" id="GO:0034204">
    <property type="term" value="P:lipid translocation"/>
    <property type="evidence" value="ECO:0007669"/>
    <property type="project" value="TreeGrafter"/>
</dbReference>
<feature type="transmembrane region" description="Helical" evidence="9">
    <location>
        <begin position="366"/>
        <end position="388"/>
    </location>
</feature>
<dbReference type="RefSeq" id="WP_094690414.1">
    <property type="nucleotide sequence ID" value="NZ_MWWQ01000001.1"/>
</dbReference>
<keyword evidence="3 9" id="KW-0812">Transmembrane</keyword>
<evidence type="ECO:0000313" key="10">
    <source>
        <dbReference type="EMBL" id="OZG53952.1"/>
    </source>
</evidence>
<feature type="transmembrane region" description="Helical" evidence="9">
    <location>
        <begin position="328"/>
        <end position="346"/>
    </location>
</feature>
<dbReference type="Pfam" id="PF03023">
    <property type="entry name" value="MurJ"/>
    <property type="match status" value="1"/>
</dbReference>
<feature type="transmembrane region" description="Helical" evidence="9">
    <location>
        <begin position="53"/>
        <end position="75"/>
    </location>
</feature>
<dbReference type="OrthoDB" id="9786339at2"/>
<dbReference type="GO" id="GO:0008360">
    <property type="term" value="P:regulation of cell shape"/>
    <property type="evidence" value="ECO:0007669"/>
    <property type="project" value="UniProtKB-KW"/>
</dbReference>
<accession>A0A261F4B3</accession>
<evidence type="ECO:0000256" key="1">
    <source>
        <dbReference type="ARBA" id="ARBA00004651"/>
    </source>
</evidence>
<sequence length="945" mass="100836">MSASVGRNSAIMAMGTLASRLTGQVRTILLAAAVGTTGIAANAYQTGSTIPQVLFTILSGGVFNAVLVPQIVRSLKQKDAEDQLNKLITLSVVILVAVTGIMMACSTLFTNLYLDSSWNAAQRSLANSFTLWCMPQIFFYGLYTVLGQVLAAKNQFGAYAWSSTGANVISCIGFIVFIALYGNASHQSLDFWTADKTALLAGSWTLGVAFQALVLFIPLLKSGYHWHPRLGLHGIGLRSMSSVAIWSLGIVLVNQLVGIVTSRVTNGAPLQGGDPYGIAGNSTYQNAFTLFILPYSLFAVSIATAMFPRMSEYIADGDYASARDELSSTLCNLTLIIAFFTVAYLVEPVQITTALLPSVQPNEVNLMRVPLMVMCVANVPTSAVLVLERTFYAFKDGRTPFWYTLAQNAVQVVIVLSGIHLFPPRDWVTVVCCGVALGNIVMMPIIYYLVHRHFSQGLDDRRIARTAAHTLTAMLIATVVGLVINKLFALVGWNVLGIESMGTRWGVAIVQALVITAAAGGTYFGTLSALHTPEVAVVRGMVQRMLAKVLRRPMNDVANEGMTNQDEQNSSAADLDSSDVHSLDSQSPDSHDARADDGSSQDAHSHNPRPRTTSRTAPRSARSSAAGAAAMASAPRQRRPRVVSSAAPSPFVPDDTAAGLDIILDLPESDDQHSSSAPAQFKPRKRKQRHPADRHPLDPMELQQSQQKESRARLDAQDQSVQQGNQTPQATHSLRPARPVSRPDADEFGRTPIWATRESIVPDNAAAGNAADDNGAVTSVATNSTVTAGKAASSNAAVNGAPAGIARSVMPHKPQTPTVPPMPAIPAAPTESAAPAPAPMSASTHEPTPAPHNASYFPRAAGPADTESVELHKILTRAPQATNNSKLTVPRLDVPHAQTPKPLPYQFDDVARHASTDVHLKNSSTQDSGDPHNEHSGDPRNESAS</sequence>
<feature type="transmembrane region" description="Helical" evidence="9">
    <location>
        <begin position="241"/>
        <end position="264"/>
    </location>
</feature>
<dbReference type="GO" id="GO:0009252">
    <property type="term" value="P:peptidoglycan biosynthetic process"/>
    <property type="evidence" value="ECO:0007669"/>
    <property type="project" value="UniProtKB-KW"/>
</dbReference>
<evidence type="ECO:0000256" key="7">
    <source>
        <dbReference type="ARBA" id="ARBA00023136"/>
    </source>
</evidence>
<feature type="region of interest" description="Disordered" evidence="8">
    <location>
        <begin position="559"/>
        <end position="654"/>
    </location>
</feature>
<feature type="transmembrane region" description="Helical" evidence="9">
    <location>
        <begin position="284"/>
        <end position="307"/>
    </location>
</feature>
<feature type="region of interest" description="Disordered" evidence="8">
    <location>
        <begin position="876"/>
        <end position="945"/>
    </location>
</feature>
<feature type="compositionally biased region" description="Low complexity" evidence="8">
    <location>
        <begin position="610"/>
        <end position="635"/>
    </location>
</feature>
<evidence type="ECO:0000256" key="8">
    <source>
        <dbReference type="SAM" id="MobiDB-lite"/>
    </source>
</evidence>
<keyword evidence="5" id="KW-0573">Peptidoglycan synthesis</keyword>
<keyword evidence="4" id="KW-0133">Cell shape</keyword>
<feature type="transmembrane region" description="Helical" evidence="9">
    <location>
        <begin position="129"/>
        <end position="146"/>
    </location>
</feature>
<comment type="subcellular location">
    <subcellularLocation>
        <location evidence="1">Cell membrane</location>
        <topology evidence="1">Multi-pass membrane protein</topology>
    </subcellularLocation>
</comment>
<evidence type="ECO:0000256" key="9">
    <source>
        <dbReference type="SAM" id="Phobius"/>
    </source>
</evidence>
<dbReference type="Proteomes" id="UP000216454">
    <property type="component" value="Unassembled WGS sequence"/>
</dbReference>
<evidence type="ECO:0000256" key="4">
    <source>
        <dbReference type="ARBA" id="ARBA00022960"/>
    </source>
</evidence>
<keyword evidence="2" id="KW-1003">Cell membrane</keyword>
<dbReference type="EMBL" id="MWWQ01000001">
    <property type="protein sequence ID" value="OZG53952.1"/>
    <property type="molecule type" value="Genomic_DNA"/>
</dbReference>
<evidence type="ECO:0000256" key="3">
    <source>
        <dbReference type="ARBA" id="ARBA00022692"/>
    </source>
</evidence>
<feature type="compositionally biased region" description="Basic and acidic residues" evidence="8">
    <location>
        <begin position="929"/>
        <end position="945"/>
    </location>
</feature>
<organism evidence="10 11">
    <name type="scientific">Pseudoscardovia suis</name>
    <dbReference type="NCBI Taxonomy" id="987063"/>
    <lineage>
        <taxon>Bacteria</taxon>
        <taxon>Bacillati</taxon>
        <taxon>Actinomycetota</taxon>
        <taxon>Actinomycetes</taxon>
        <taxon>Bifidobacteriales</taxon>
        <taxon>Bifidobacteriaceae</taxon>
        <taxon>Pseudoscardovia</taxon>
    </lineage>
</organism>
<feature type="transmembrane region" description="Helical" evidence="9">
    <location>
        <begin position="201"/>
        <end position="220"/>
    </location>
</feature>
<feature type="transmembrane region" description="Helical" evidence="9">
    <location>
        <begin position="87"/>
        <end position="109"/>
    </location>
</feature>
<dbReference type="PANTHER" id="PTHR47019">
    <property type="entry name" value="LIPID II FLIPPASE MURJ"/>
    <property type="match status" value="1"/>
</dbReference>
<comment type="caution">
    <text evidence="10">The sequence shown here is derived from an EMBL/GenBank/DDBJ whole genome shotgun (WGS) entry which is preliminary data.</text>
</comment>